<feature type="transmembrane region" description="Helical" evidence="5">
    <location>
        <begin position="248"/>
        <end position="267"/>
    </location>
</feature>
<keyword evidence="2 5" id="KW-0812">Transmembrane</keyword>
<feature type="domain" description="Sugar phosphate transporter" evidence="6">
    <location>
        <begin position="16"/>
        <end position="324"/>
    </location>
</feature>
<name>A0A2R5GKK5_9STRA</name>
<dbReference type="AlphaFoldDB" id="A0A2R5GKK5"/>
<dbReference type="SUPFAM" id="SSF103481">
    <property type="entry name" value="Multidrug resistance efflux transporter EmrE"/>
    <property type="match status" value="2"/>
</dbReference>
<keyword evidence="8" id="KW-1185">Reference proteome</keyword>
<dbReference type="InterPro" id="IPR050186">
    <property type="entry name" value="TPT_transporter"/>
</dbReference>
<feature type="transmembrane region" description="Helical" evidence="5">
    <location>
        <begin position="88"/>
        <end position="108"/>
    </location>
</feature>
<dbReference type="GO" id="GO:0016020">
    <property type="term" value="C:membrane"/>
    <property type="evidence" value="ECO:0007669"/>
    <property type="project" value="UniProtKB-SubCell"/>
</dbReference>
<feature type="transmembrane region" description="Helical" evidence="5">
    <location>
        <begin position="47"/>
        <end position="67"/>
    </location>
</feature>
<feature type="transmembrane region" description="Helical" evidence="5">
    <location>
        <begin position="156"/>
        <end position="173"/>
    </location>
</feature>
<feature type="transmembrane region" description="Helical" evidence="5">
    <location>
        <begin position="194"/>
        <end position="216"/>
    </location>
</feature>
<dbReference type="Pfam" id="PF03151">
    <property type="entry name" value="TPT"/>
    <property type="match status" value="1"/>
</dbReference>
<evidence type="ECO:0000256" key="2">
    <source>
        <dbReference type="ARBA" id="ARBA00022692"/>
    </source>
</evidence>
<dbReference type="InterPro" id="IPR037185">
    <property type="entry name" value="EmrE-like"/>
</dbReference>
<dbReference type="OrthoDB" id="6418713at2759"/>
<comment type="subcellular location">
    <subcellularLocation>
        <location evidence="1">Membrane</location>
        <topology evidence="1">Multi-pass membrane protein</topology>
    </subcellularLocation>
</comment>
<dbReference type="EMBL" id="BEYU01000084">
    <property type="protein sequence ID" value="GBG30849.1"/>
    <property type="molecule type" value="Genomic_DNA"/>
</dbReference>
<proteinExistence type="predicted"/>
<dbReference type="PANTHER" id="PTHR11132">
    <property type="entry name" value="SOLUTE CARRIER FAMILY 35"/>
    <property type="match status" value="1"/>
</dbReference>
<protein>
    <submittedName>
        <fullName evidence="7">Triose phosphate/phosphate translocator, chloroplastic</fullName>
    </submittedName>
</protein>
<dbReference type="Proteomes" id="UP000241890">
    <property type="component" value="Unassembled WGS sequence"/>
</dbReference>
<dbReference type="FunCoup" id="A0A2R5GKK5">
    <property type="interactions" value="266"/>
</dbReference>
<evidence type="ECO:0000259" key="6">
    <source>
        <dbReference type="Pfam" id="PF03151"/>
    </source>
</evidence>
<evidence type="ECO:0000256" key="1">
    <source>
        <dbReference type="ARBA" id="ARBA00004141"/>
    </source>
</evidence>
<evidence type="ECO:0000256" key="4">
    <source>
        <dbReference type="ARBA" id="ARBA00023136"/>
    </source>
</evidence>
<keyword evidence="3 5" id="KW-1133">Transmembrane helix</keyword>
<organism evidence="7 8">
    <name type="scientific">Hondaea fermentalgiana</name>
    <dbReference type="NCBI Taxonomy" id="2315210"/>
    <lineage>
        <taxon>Eukaryota</taxon>
        <taxon>Sar</taxon>
        <taxon>Stramenopiles</taxon>
        <taxon>Bigyra</taxon>
        <taxon>Labyrinthulomycetes</taxon>
        <taxon>Thraustochytrida</taxon>
        <taxon>Thraustochytriidae</taxon>
        <taxon>Hondaea</taxon>
    </lineage>
</organism>
<dbReference type="InParanoid" id="A0A2R5GKK5"/>
<reference evidence="7 8" key="1">
    <citation type="submission" date="2017-12" db="EMBL/GenBank/DDBJ databases">
        <title>Sequencing, de novo assembly and annotation of complete genome of a new Thraustochytrid species, strain FCC1311.</title>
        <authorList>
            <person name="Sedici K."/>
            <person name="Godart F."/>
            <person name="Aiese Cigliano R."/>
            <person name="Sanseverino W."/>
            <person name="Barakat M."/>
            <person name="Ortet P."/>
            <person name="Marechal E."/>
            <person name="Cagnac O."/>
            <person name="Amato A."/>
        </authorList>
    </citation>
    <scope>NUCLEOTIDE SEQUENCE [LARGE SCALE GENOMIC DNA]</scope>
</reference>
<comment type="caution">
    <text evidence="7">The sequence shown here is derived from an EMBL/GenBank/DDBJ whole genome shotgun (WGS) entry which is preliminary data.</text>
</comment>
<keyword evidence="4 5" id="KW-0472">Membrane</keyword>
<evidence type="ECO:0000313" key="8">
    <source>
        <dbReference type="Proteomes" id="UP000241890"/>
    </source>
</evidence>
<accession>A0A2R5GKK5</accession>
<sequence>MMDEKSKGLDMAFAAEILLSIFVWYSSSAVANTTSRKLLTQVPLPLLLTLSQFVTATIFGFVCLHVLKLKPVLDVPPAARGNLMKLTIVYTLGFIFVNAGYVVVNVSLAETLRSAEPLVTVMLAIFVLKTEPVSKFELWSMAPIVVGGALSSLGDSSFSGLGLLFVCISNLSFSLRSMYAKKLKAEFGDAFNQFYRVSLMGTMFLVVLVVVLEVLMTMGESFMAAMSDGGVASSAQKSYTLSSNMETIMTAEMFQLALLNGCTYVMYNQTSFYVLSRVRMVTHGVANAFRRVVTILFSVWYFGNHISTINAFGISLAVAGVVFYAKAKDDAKSKADGKIKEDNVAMQAR</sequence>
<evidence type="ECO:0000313" key="7">
    <source>
        <dbReference type="EMBL" id="GBG30849.1"/>
    </source>
</evidence>
<gene>
    <name evidence="7" type="ORF">FCC1311_070692</name>
</gene>
<dbReference type="InterPro" id="IPR004853">
    <property type="entry name" value="Sugar_P_trans_dom"/>
</dbReference>
<evidence type="ECO:0000256" key="5">
    <source>
        <dbReference type="SAM" id="Phobius"/>
    </source>
</evidence>
<evidence type="ECO:0000256" key="3">
    <source>
        <dbReference type="ARBA" id="ARBA00022989"/>
    </source>
</evidence>